<name>A0A222EB28_9RHOB</name>
<evidence type="ECO:0000256" key="2">
    <source>
        <dbReference type="SAM" id="SignalP"/>
    </source>
</evidence>
<evidence type="ECO:0000313" key="3">
    <source>
        <dbReference type="EMBL" id="ASP23171.1"/>
    </source>
</evidence>
<evidence type="ECO:0000313" key="4">
    <source>
        <dbReference type="Proteomes" id="UP000203589"/>
    </source>
</evidence>
<organism evidence="3 4">
    <name type="scientific">Antarctobacter heliothermus</name>
    <dbReference type="NCBI Taxonomy" id="74033"/>
    <lineage>
        <taxon>Bacteria</taxon>
        <taxon>Pseudomonadati</taxon>
        <taxon>Pseudomonadota</taxon>
        <taxon>Alphaproteobacteria</taxon>
        <taxon>Rhodobacterales</taxon>
        <taxon>Roseobacteraceae</taxon>
        <taxon>Antarctobacter</taxon>
    </lineage>
</organism>
<gene>
    <name evidence="3" type="ORF">ANTHELSMS3_04777</name>
</gene>
<dbReference type="Proteomes" id="UP000203589">
    <property type="component" value="Plasmid pSMS3-1"/>
</dbReference>
<dbReference type="AlphaFoldDB" id="A0A222EB28"/>
<evidence type="ECO:0000256" key="1">
    <source>
        <dbReference type="SAM" id="MobiDB-lite"/>
    </source>
</evidence>
<reference evidence="3 4" key="1">
    <citation type="submission" date="2017-07" db="EMBL/GenBank/DDBJ databases">
        <title>Genome Sequence of Antarctobacter heliothermus Strain SMS3 Isolated from a culture of the Diatom Skeletonema marinoi.</title>
        <authorList>
            <person name="Topel M."/>
            <person name="Pinder M.I.M."/>
            <person name="Johansson O.N."/>
            <person name="Kourtchenko O."/>
            <person name="Godhe A."/>
            <person name="Clarke A.K."/>
        </authorList>
    </citation>
    <scope>NUCLEOTIDE SEQUENCE [LARGE SCALE GENOMIC DNA]</scope>
    <source>
        <strain evidence="3 4">SMS3</strain>
        <plasmid evidence="4">Plasmid psms3-1</plasmid>
    </source>
</reference>
<protein>
    <submittedName>
        <fullName evidence="3">Uncharacterized protein</fullName>
    </submittedName>
</protein>
<dbReference type="OrthoDB" id="8072597at2"/>
<accession>A0A222EB28</accession>
<proteinExistence type="predicted"/>
<feature type="compositionally biased region" description="Basic and acidic residues" evidence="1">
    <location>
        <begin position="163"/>
        <end position="173"/>
    </location>
</feature>
<feature type="signal peptide" evidence="2">
    <location>
        <begin position="1"/>
        <end position="25"/>
    </location>
</feature>
<keyword evidence="3" id="KW-0614">Plasmid</keyword>
<dbReference type="KEGG" id="aht:ANTHELSMS3_04777"/>
<sequence length="586" mass="64522">MNKISFLTFMTVTLISVFLASSAWAQTRDASTLQIKASGTVMQSGYGEYSVRIWSDDSIIRIAYPDLNCGGTLETARMTESRLEFDERLVTGTDSCGTGGFIILKSIKETGWVFEWSKREGARATVIGPVNLTLGSNQTDLAETRKPQIGAIVADAEPATRGAVDKEKSERPKMAVQDELPSGLGTWPPTERDMKKMVESFPETVIQQVALDNAIVSAALMQVPQPSVSGFESLGPVVHMFPDYEDVAFPVPGTVGRCHPEEERCVSLVKTRRIRPNPDSATFCNPPFVNLAVATSHLYNKAGSIVPEHEDRYKAAWTIEPNLEGIDLGVRAAVLASCPDAYVAIIDRYWTGFNAPLFRAVFHLGTTRVKDGSKPECFHGSRWTPKCQVRFFDLAGQGPPPNSFAAARGVAMQIGFSDAGYKRPDDPEATRRDRERVRALFFETHAPDIVNVLCCGGERLSDGRAERLIRDYLEVLSHALHPEAPYSEDCDDAGSFGKFTVTKTISETSRGVATLRGAEKSEFRTRRATIPLVDPFLSGPTSLIRGRSSFSRKAISRFLGDYGCDNPEFLSLERAIVQLAQDRMNR</sequence>
<feature type="chain" id="PRO_5012578372" evidence="2">
    <location>
        <begin position="26"/>
        <end position="586"/>
    </location>
</feature>
<dbReference type="EMBL" id="CP022541">
    <property type="protein sequence ID" value="ASP23171.1"/>
    <property type="molecule type" value="Genomic_DNA"/>
</dbReference>
<geneLocation type="plasmid" evidence="4">
    <name>psms3-1</name>
</geneLocation>
<feature type="region of interest" description="Disordered" evidence="1">
    <location>
        <begin position="161"/>
        <end position="189"/>
    </location>
</feature>
<keyword evidence="2" id="KW-0732">Signal</keyword>
<keyword evidence="4" id="KW-1185">Reference proteome</keyword>
<dbReference type="RefSeq" id="WP_157733618.1">
    <property type="nucleotide sequence ID" value="NZ_CP022541.1"/>
</dbReference>